<dbReference type="EMBL" id="CH476747">
    <property type="protein sequence ID" value="EIE90589.1"/>
    <property type="molecule type" value="Genomic_DNA"/>
</dbReference>
<accession>I1CQ59</accession>
<gene>
    <name evidence="2" type="ORF">RO3G_15300</name>
</gene>
<dbReference type="STRING" id="246409.I1CQ59"/>
<dbReference type="GeneID" id="93622265"/>
<dbReference type="AlphaFoldDB" id="I1CQ59"/>
<dbReference type="Proteomes" id="UP000009138">
    <property type="component" value="Unassembled WGS sequence"/>
</dbReference>
<dbReference type="RefSeq" id="XP_067525985.1">
    <property type="nucleotide sequence ID" value="XM_067669884.1"/>
</dbReference>
<protein>
    <submittedName>
        <fullName evidence="2">Uncharacterized protein</fullName>
    </submittedName>
</protein>
<organism evidence="2 3">
    <name type="scientific">Rhizopus delemar (strain RA 99-880 / ATCC MYA-4621 / FGSC 9543 / NRRL 43880)</name>
    <name type="common">Mucormycosis agent</name>
    <name type="synonym">Rhizopus arrhizus var. delemar</name>
    <dbReference type="NCBI Taxonomy" id="246409"/>
    <lineage>
        <taxon>Eukaryota</taxon>
        <taxon>Fungi</taxon>
        <taxon>Fungi incertae sedis</taxon>
        <taxon>Mucoromycota</taxon>
        <taxon>Mucoromycotina</taxon>
        <taxon>Mucoromycetes</taxon>
        <taxon>Mucorales</taxon>
        <taxon>Mucorineae</taxon>
        <taxon>Rhizopodaceae</taxon>
        <taxon>Rhizopus</taxon>
    </lineage>
</organism>
<feature type="compositionally biased region" description="Basic and acidic residues" evidence="1">
    <location>
        <begin position="52"/>
        <end position="61"/>
    </location>
</feature>
<dbReference type="InParanoid" id="I1CQ59"/>
<proteinExistence type="predicted"/>
<dbReference type="VEuPathDB" id="FungiDB:RO3G_15300"/>
<keyword evidence="3" id="KW-1185">Reference proteome</keyword>
<evidence type="ECO:0000256" key="1">
    <source>
        <dbReference type="SAM" id="MobiDB-lite"/>
    </source>
</evidence>
<feature type="compositionally biased region" description="Basic and acidic residues" evidence="1">
    <location>
        <begin position="9"/>
        <end position="20"/>
    </location>
</feature>
<evidence type="ECO:0000313" key="2">
    <source>
        <dbReference type="EMBL" id="EIE90589.1"/>
    </source>
</evidence>
<name>I1CQ59_RHIO9</name>
<sequence length="93" mass="10684">MGHLLTKLNNEDDQTKDKNSNRSHHSKSINSGSQVSFTPGFQASTENSSSRTQREFHKEEQSTYWLPKDEDEQLRLTGQHFALKELFGGYNKP</sequence>
<feature type="region of interest" description="Disordered" evidence="1">
    <location>
        <begin position="1"/>
        <end position="65"/>
    </location>
</feature>
<evidence type="ECO:0000313" key="3">
    <source>
        <dbReference type="Proteomes" id="UP000009138"/>
    </source>
</evidence>
<feature type="compositionally biased region" description="Polar residues" evidence="1">
    <location>
        <begin position="28"/>
        <end position="51"/>
    </location>
</feature>
<reference evidence="2 3" key="1">
    <citation type="journal article" date="2009" name="PLoS Genet.">
        <title>Genomic analysis of the basal lineage fungus Rhizopus oryzae reveals a whole-genome duplication.</title>
        <authorList>
            <person name="Ma L.-J."/>
            <person name="Ibrahim A.S."/>
            <person name="Skory C."/>
            <person name="Grabherr M.G."/>
            <person name="Burger G."/>
            <person name="Butler M."/>
            <person name="Elias M."/>
            <person name="Idnurm A."/>
            <person name="Lang B.F."/>
            <person name="Sone T."/>
            <person name="Abe A."/>
            <person name="Calvo S.E."/>
            <person name="Corrochano L.M."/>
            <person name="Engels R."/>
            <person name="Fu J."/>
            <person name="Hansberg W."/>
            <person name="Kim J.-M."/>
            <person name="Kodira C.D."/>
            <person name="Koehrsen M.J."/>
            <person name="Liu B."/>
            <person name="Miranda-Saavedra D."/>
            <person name="O'Leary S."/>
            <person name="Ortiz-Castellanos L."/>
            <person name="Poulter R."/>
            <person name="Rodriguez-Romero J."/>
            <person name="Ruiz-Herrera J."/>
            <person name="Shen Y.-Q."/>
            <person name="Zeng Q."/>
            <person name="Galagan J."/>
            <person name="Birren B.W."/>
            <person name="Cuomo C.A."/>
            <person name="Wickes B.L."/>
        </authorList>
    </citation>
    <scope>NUCLEOTIDE SEQUENCE [LARGE SCALE GENOMIC DNA]</scope>
    <source>
        <strain evidence="3">RA 99-880 / ATCC MYA-4621 / FGSC 9543 / NRRL 43880</strain>
    </source>
</reference>